<evidence type="ECO:0000313" key="2">
    <source>
        <dbReference type="EMBL" id="OIR13393.1"/>
    </source>
</evidence>
<reference evidence="2" key="1">
    <citation type="submission" date="2016-10" db="EMBL/GenBank/DDBJ databases">
        <title>Sequence of Gallionella enrichment culture.</title>
        <authorList>
            <person name="Poehlein A."/>
            <person name="Muehling M."/>
            <person name="Daniel R."/>
        </authorList>
    </citation>
    <scope>NUCLEOTIDE SEQUENCE</scope>
</reference>
<sequence length="169" mass="18735">MYSAEVLSQLRTLNWLSQEARRLPFDSAERQILCAQIEALRARLPLSMLRHHDDRAKRNLPSIANIQESCCGYCRSELPEGTLHALIHPGRFGVCPNCGVFLWSASTAEIVWDEEFPPERPEPRKRRSAAARPRTTPNCRASTAATGSKSGTTAPRSDATKPATQHADA</sequence>
<protein>
    <submittedName>
        <fullName evidence="2">Uncharacterized protein</fullName>
    </submittedName>
</protein>
<accession>A0A1J5SXY2</accession>
<feature type="compositionally biased region" description="Low complexity" evidence="1">
    <location>
        <begin position="130"/>
        <end position="154"/>
    </location>
</feature>
<organism evidence="2">
    <name type="scientific">mine drainage metagenome</name>
    <dbReference type="NCBI Taxonomy" id="410659"/>
    <lineage>
        <taxon>unclassified sequences</taxon>
        <taxon>metagenomes</taxon>
        <taxon>ecological metagenomes</taxon>
    </lineage>
</organism>
<feature type="region of interest" description="Disordered" evidence="1">
    <location>
        <begin position="114"/>
        <end position="169"/>
    </location>
</feature>
<name>A0A1J5SXY2_9ZZZZ</name>
<proteinExistence type="predicted"/>
<comment type="caution">
    <text evidence="2">The sequence shown here is derived from an EMBL/GenBank/DDBJ whole genome shotgun (WGS) entry which is preliminary data.</text>
</comment>
<evidence type="ECO:0000256" key="1">
    <source>
        <dbReference type="SAM" id="MobiDB-lite"/>
    </source>
</evidence>
<gene>
    <name evidence="2" type="ORF">GALL_52060</name>
</gene>
<dbReference type="AlphaFoldDB" id="A0A1J5SXY2"/>
<dbReference type="Gene3D" id="1.10.287.1490">
    <property type="match status" value="1"/>
</dbReference>
<dbReference type="EMBL" id="MLJW01000014">
    <property type="protein sequence ID" value="OIR13393.1"/>
    <property type="molecule type" value="Genomic_DNA"/>
</dbReference>